<dbReference type="NCBIfam" id="TIGR00576">
    <property type="entry name" value="dut"/>
    <property type="match status" value="1"/>
</dbReference>
<evidence type="ECO:0000256" key="2">
    <source>
        <dbReference type="ARBA" id="ARBA00012379"/>
    </source>
</evidence>
<comment type="catalytic activity">
    <reaction evidence="5">
        <text>dUTP + H2O = dUMP + diphosphate + H(+)</text>
        <dbReference type="Rhea" id="RHEA:10248"/>
        <dbReference type="ChEBI" id="CHEBI:15377"/>
        <dbReference type="ChEBI" id="CHEBI:15378"/>
        <dbReference type="ChEBI" id="CHEBI:33019"/>
        <dbReference type="ChEBI" id="CHEBI:61555"/>
        <dbReference type="ChEBI" id="CHEBI:246422"/>
        <dbReference type="EC" id="3.6.1.23"/>
    </reaction>
</comment>
<dbReference type="EC" id="3.6.1.23" evidence="2"/>
<sequence>MQIKIKKLHPKAIVPIYATAGAACFDLYALENGEVAACTSATIRTGLAFSVPAGHVMLIYSRSGHGFKHGIRLVNSVGVIDSDYRGEVSVGLKNDSLVRFDINAGDRIAQAMIVPVPVIELEEVEELDETQRVPVVLEVPANNENYSNRKKTCELRKHSLSLLFS</sequence>
<evidence type="ECO:0000259" key="6">
    <source>
        <dbReference type="Pfam" id="PF00692"/>
    </source>
</evidence>
<evidence type="ECO:0000313" key="7">
    <source>
        <dbReference type="EMBL" id="QWY77701.1"/>
    </source>
</evidence>
<keyword evidence="4" id="KW-0546">Nucleotide metabolism</keyword>
<dbReference type="CDD" id="cd07557">
    <property type="entry name" value="trimeric_dUTPase"/>
    <property type="match status" value="1"/>
</dbReference>
<comment type="similarity">
    <text evidence="1">Belongs to the dUTPase family.</text>
</comment>
<feature type="domain" description="dUTPase-like" evidence="6">
    <location>
        <begin position="12"/>
        <end position="133"/>
    </location>
</feature>
<dbReference type="InterPro" id="IPR036157">
    <property type="entry name" value="dUTPase-like_sf"/>
</dbReference>
<reference evidence="7" key="1">
    <citation type="submission" date="2021-02" db="EMBL/GenBank/DDBJ databases">
        <title>Comparative genomics of Ferrovum myxofaciens strains, predominant extremophile bacteria forming large biofilm stalactites in acid mine ecosystems.</title>
        <authorList>
            <person name="Burkartova K."/>
            <person name="Ridl J."/>
            <person name="Pajer P."/>
            <person name="Falteisek L."/>
        </authorList>
    </citation>
    <scope>NUCLEOTIDE SEQUENCE</scope>
    <source>
        <strain evidence="7">MI1III</strain>
    </source>
</reference>
<dbReference type="Pfam" id="PF00692">
    <property type="entry name" value="dUTPase"/>
    <property type="match status" value="1"/>
</dbReference>
<dbReference type="GO" id="GO:0004170">
    <property type="term" value="F:dUTP diphosphatase activity"/>
    <property type="evidence" value="ECO:0007669"/>
    <property type="project" value="UniProtKB-EC"/>
</dbReference>
<organism evidence="7 8">
    <name type="scientific">Ferrovum myxofaciens</name>
    <dbReference type="NCBI Taxonomy" id="416213"/>
    <lineage>
        <taxon>Bacteria</taxon>
        <taxon>Pseudomonadati</taxon>
        <taxon>Pseudomonadota</taxon>
        <taxon>Betaproteobacteria</taxon>
        <taxon>Ferrovales</taxon>
        <taxon>Ferrovaceae</taxon>
        <taxon>Ferrovum</taxon>
    </lineage>
</organism>
<name>A0A9E6MWH7_9PROT</name>
<keyword evidence="3 7" id="KW-0378">Hydrolase</keyword>
<proteinExistence type="inferred from homology"/>
<dbReference type="InterPro" id="IPR008181">
    <property type="entry name" value="dUTPase"/>
</dbReference>
<dbReference type="GO" id="GO:0000287">
    <property type="term" value="F:magnesium ion binding"/>
    <property type="evidence" value="ECO:0007669"/>
    <property type="project" value="InterPro"/>
</dbReference>
<dbReference type="Gene3D" id="2.70.40.10">
    <property type="match status" value="1"/>
</dbReference>
<evidence type="ECO:0000256" key="3">
    <source>
        <dbReference type="ARBA" id="ARBA00022801"/>
    </source>
</evidence>
<dbReference type="GO" id="GO:0046081">
    <property type="term" value="P:dUTP catabolic process"/>
    <property type="evidence" value="ECO:0007669"/>
    <property type="project" value="InterPro"/>
</dbReference>
<dbReference type="PANTHER" id="PTHR11241">
    <property type="entry name" value="DEOXYURIDINE 5'-TRIPHOSPHATE NUCLEOTIDOHYDROLASE"/>
    <property type="match status" value="1"/>
</dbReference>
<accession>A0A9E6MWH7</accession>
<dbReference type="EMBL" id="CP071137">
    <property type="protein sequence ID" value="QWY77701.1"/>
    <property type="molecule type" value="Genomic_DNA"/>
</dbReference>
<dbReference type="GO" id="GO:0006226">
    <property type="term" value="P:dUMP biosynthetic process"/>
    <property type="evidence" value="ECO:0007669"/>
    <property type="project" value="InterPro"/>
</dbReference>
<dbReference type="PROSITE" id="PS51257">
    <property type="entry name" value="PROKAR_LIPOPROTEIN"/>
    <property type="match status" value="1"/>
</dbReference>
<dbReference type="Proteomes" id="UP000683551">
    <property type="component" value="Chromosome"/>
</dbReference>
<dbReference type="RefSeq" id="WP_273145024.1">
    <property type="nucleotide sequence ID" value="NZ_CP053675.1"/>
</dbReference>
<dbReference type="PANTHER" id="PTHR11241:SF0">
    <property type="entry name" value="DEOXYURIDINE 5'-TRIPHOSPHATE NUCLEOTIDOHYDROLASE"/>
    <property type="match status" value="1"/>
</dbReference>
<dbReference type="NCBIfam" id="NF001862">
    <property type="entry name" value="PRK00601.1"/>
    <property type="match status" value="1"/>
</dbReference>
<evidence type="ECO:0000256" key="1">
    <source>
        <dbReference type="ARBA" id="ARBA00006581"/>
    </source>
</evidence>
<evidence type="ECO:0000256" key="5">
    <source>
        <dbReference type="ARBA" id="ARBA00047686"/>
    </source>
</evidence>
<gene>
    <name evidence="7" type="primary">dut</name>
    <name evidence="7" type="ORF">JZL65_01030</name>
</gene>
<dbReference type="SUPFAM" id="SSF51283">
    <property type="entry name" value="dUTPase-like"/>
    <property type="match status" value="1"/>
</dbReference>
<evidence type="ECO:0000256" key="4">
    <source>
        <dbReference type="ARBA" id="ARBA00023080"/>
    </source>
</evidence>
<dbReference type="InterPro" id="IPR029054">
    <property type="entry name" value="dUTPase-like"/>
</dbReference>
<dbReference type="InterPro" id="IPR033704">
    <property type="entry name" value="dUTPase_trimeric"/>
</dbReference>
<evidence type="ECO:0000313" key="8">
    <source>
        <dbReference type="Proteomes" id="UP000683551"/>
    </source>
</evidence>
<dbReference type="AlphaFoldDB" id="A0A9E6MWH7"/>
<protein>
    <recommendedName>
        <fullName evidence="2">dUTP diphosphatase</fullName>
        <ecNumber evidence="2">3.6.1.23</ecNumber>
    </recommendedName>
</protein>